<dbReference type="AlphaFoldDB" id="A0A150JEM3"/>
<evidence type="ECO:0000256" key="4">
    <source>
        <dbReference type="ARBA" id="ARBA00022842"/>
    </source>
</evidence>
<dbReference type="Gene3D" id="3.90.1660.10">
    <property type="entry name" value="CofE-like domain"/>
    <property type="match status" value="1"/>
</dbReference>
<evidence type="ECO:0000256" key="2">
    <source>
        <dbReference type="ARBA" id="ARBA00022723"/>
    </source>
</evidence>
<evidence type="ECO:0000256" key="6">
    <source>
        <dbReference type="ARBA" id="ARBA00023134"/>
    </source>
</evidence>
<dbReference type="InterPro" id="IPR008225">
    <property type="entry name" value="F420-0_g-glutamyl_ligase"/>
</dbReference>
<dbReference type="GO" id="GO:0046872">
    <property type="term" value="F:metal ion binding"/>
    <property type="evidence" value="ECO:0007669"/>
    <property type="project" value="UniProtKB-KW"/>
</dbReference>
<dbReference type="EMBL" id="LNJE01000020">
    <property type="protein sequence ID" value="KYC56401.1"/>
    <property type="molecule type" value="Genomic_DNA"/>
</dbReference>
<name>A0A150JEM3_9EURY</name>
<evidence type="ECO:0000256" key="5">
    <source>
        <dbReference type="ARBA" id="ARBA00022958"/>
    </source>
</evidence>
<dbReference type="NCBIfam" id="TIGR01916">
    <property type="entry name" value="F420_cofE"/>
    <property type="match status" value="1"/>
</dbReference>
<evidence type="ECO:0000313" key="10">
    <source>
        <dbReference type="EMBL" id="KYC56401.1"/>
    </source>
</evidence>
<organism evidence="9 11">
    <name type="scientific">Candidatus Methanofastidiosum methylothiophilum</name>
    <dbReference type="NCBI Taxonomy" id="1705564"/>
    <lineage>
        <taxon>Archaea</taxon>
        <taxon>Methanobacteriati</taxon>
        <taxon>Methanobacteriota</taxon>
        <taxon>Stenosarchaea group</taxon>
        <taxon>Candidatus Methanofastidiosia</taxon>
        <taxon>Candidatus Methanofastidiosales</taxon>
        <taxon>Candidatus Methanofastidiosaceae</taxon>
        <taxon>Candidatus Methanofastidiosum</taxon>
    </lineage>
</organism>
<dbReference type="EMBL" id="LNJB01000022">
    <property type="protein sequence ID" value="KYC53775.1"/>
    <property type="molecule type" value="Genomic_DNA"/>
</dbReference>
<evidence type="ECO:0000256" key="3">
    <source>
        <dbReference type="ARBA" id="ARBA00022741"/>
    </source>
</evidence>
<feature type="domain" description="Coenzyme F420:L-glutamate ligase-like" evidence="8">
    <location>
        <begin position="20"/>
        <end position="232"/>
    </location>
</feature>
<evidence type="ECO:0000313" key="9">
    <source>
        <dbReference type="EMBL" id="KYC53775.1"/>
    </source>
</evidence>
<proteinExistence type="predicted"/>
<dbReference type="Pfam" id="PF01996">
    <property type="entry name" value="F420_ligase"/>
    <property type="match status" value="1"/>
</dbReference>
<dbReference type="PATRIC" id="fig|1706433.3.peg.1399"/>
<sequence length="256" mass="27806">MFKECEKLTSEIRIIPVLGIPLIKEGDNLAKIIFDRIELQDTDIIVICETVVSKAQGRLVDINRINPSIKAKDISKKTGKDPRLVQLILDESKEVLKIGDSVIVVETKDGNICASAGIDVSNVCGNTSIVGLLPIDPDKEAEKIRLELKKLSKKEVVIIISDTQGRPFRSGAIGVAIGVSGMKPLWKRAGEKDLYGYELKSSIIATADEAASAASLLMGQSNEGIPAVIIRGAKYIKGIGSSKELLREKEKDLFRP</sequence>
<keyword evidence="4" id="KW-0460">Magnesium</keyword>
<keyword evidence="7" id="KW-0464">Manganese</keyword>
<dbReference type="Gene3D" id="3.30.1330.100">
    <property type="entry name" value="CofE-like"/>
    <property type="match status" value="1"/>
</dbReference>
<protein>
    <submittedName>
        <fullName evidence="9">Coenzyme F420:L-glutamate ligase</fullName>
        <ecNumber evidence="9">6.3.2.31</ecNumber>
    </submittedName>
</protein>
<accession>A0A150JGT5</accession>
<keyword evidence="3" id="KW-0547">Nucleotide-binding</keyword>
<keyword evidence="5" id="KW-0630">Potassium</keyword>
<dbReference type="SUPFAM" id="SSF144010">
    <property type="entry name" value="CofE-like"/>
    <property type="match status" value="1"/>
</dbReference>
<reference evidence="9 11" key="1">
    <citation type="journal article" date="2016" name="ISME J.">
        <title>Chasing the elusive Euryarchaeota class WSA2: genomes reveal a uniquely fastidious methyl-reducing methanogen.</title>
        <authorList>
            <person name="Nobu M.K."/>
            <person name="Narihiro T."/>
            <person name="Kuroda K."/>
            <person name="Mei R."/>
            <person name="Liu W.T."/>
        </authorList>
    </citation>
    <scope>NUCLEOTIDE SEQUENCE [LARGE SCALE GENOMIC DNA]</scope>
    <source>
        <strain evidence="9">ADurb1013_Bin02101</strain>
        <strain evidence="10">ADurb1213_Bin02801</strain>
    </source>
</reference>
<evidence type="ECO:0000259" key="8">
    <source>
        <dbReference type="Pfam" id="PF01996"/>
    </source>
</evidence>
<dbReference type="PANTHER" id="PTHR47917">
    <property type="match status" value="1"/>
</dbReference>
<keyword evidence="6" id="KW-0342">GTP-binding</keyword>
<evidence type="ECO:0000313" key="11">
    <source>
        <dbReference type="Proteomes" id="UP000092420"/>
    </source>
</evidence>
<dbReference type="InterPro" id="IPR002847">
    <property type="entry name" value="F420-0_gamma-glut_ligase-dom"/>
</dbReference>
<keyword evidence="1 9" id="KW-0436">Ligase</keyword>
<dbReference type="GO" id="GO:0005525">
    <property type="term" value="F:GTP binding"/>
    <property type="evidence" value="ECO:0007669"/>
    <property type="project" value="UniProtKB-KW"/>
</dbReference>
<dbReference type="NCBIfam" id="NF009809">
    <property type="entry name" value="PRK13293.1"/>
    <property type="match status" value="1"/>
</dbReference>
<evidence type="ECO:0000256" key="7">
    <source>
        <dbReference type="ARBA" id="ARBA00023211"/>
    </source>
</evidence>
<dbReference type="EC" id="6.3.2.31" evidence="9"/>
<dbReference type="GO" id="GO:0052618">
    <property type="term" value="F:coenzyme F420-0:L-glutamate ligase activity"/>
    <property type="evidence" value="ECO:0007669"/>
    <property type="project" value="UniProtKB-EC"/>
</dbReference>
<accession>A0A150JEM3</accession>
<dbReference type="Proteomes" id="UP000092420">
    <property type="component" value="Unassembled WGS sequence"/>
</dbReference>
<comment type="caution">
    <text evidence="9">The sequence shown here is derived from an EMBL/GenBank/DDBJ whole genome shotgun (WGS) entry which is preliminary data.</text>
</comment>
<evidence type="ECO:0000256" key="1">
    <source>
        <dbReference type="ARBA" id="ARBA00022598"/>
    </source>
</evidence>
<gene>
    <name evidence="9" type="primary">cofE</name>
    <name evidence="9" type="ORF">AN188_01386</name>
    <name evidence="10" type="ORF">APG09_01382</name>
</gene>
<dbReference type="PANTHER" id="PTHR47917:SF1">
    <property type="entry name" value="COENZYME F420:L-GLUTAMATE LIGASE"/>
    <property type="match status" value="1"/>
</dbReference>
<keyword evidence="2" id="KW-0479">Metal-binding</keyword>
<dbReference type="PATRIC" id="fig|1706435.3.peg.1386"/>
<accession>A0A150J9G3</accession>